<evidence type="ECO:0000259" key="2">
    <source>
        <dbReference type="Pfam" id="PF00534"/>
    </source>
</evidence>
<dbReference type="PANTHER" id="PTHR46401:SF2">
    <property type="entry name" value="GLYCOSYLTRANSFERASE WBBK-RELATED"/>
    <property type="match status" value="1"/>
</dbReference>
<proteinExistence type="predicted"/>
<sequence length="378" mass="44315">MMRSTIVVSVTTDLVTDQRVYKVCNSLYTNGYTILLVGRKKKDSMVMDKRPYKTHRFNLWFEKGPLFYAQYNLYLFFYLLFHKADIYLANDLDTLLPNYLVSKIKGVPLAYDNHEYFTGVPELIKRPKIQKIWKSIENWIFPKVKYIYTDNFAKRSLFVEEFKQPVEVVMNVPILQETPVDARYRLEGVENKFILIYQGTGINVARGTEELTLAMKYLDERFLLLFVGSGDVIDVLKALVKEHALENKVRFVPKVPHHVLKQYTMQAHLGITVDKPISENYIYSFPNKVFDYVHAGVPVLASRLQEVERIMNLYGIGTFVDSYEPEHIAARIQWIHDNPEQYAVWKENLVHAAKEINWQQQEKILLGIYQRIKEENGL</sequence>
<keyword evidence="1" id="KW-0808">Transferase</keyword>
<dbReference type="OrthoDB" id="9813214at2"/>
<dbReference type="EMBL" id="CP000383">
    <property type="protein sequence ID" value="ABG60030.1"/>
    <property type="molecule type" value="Genomic_DNA"/>
</dbReference>
<reference evidence="3 4" key="1">
    <citation type="journal article" date="2007" name="Appl. Environ. Microbiol.">
        <title>Genome sequence of the cellulolytic gliding bacterium Cytophaga hutchinsonii.</title>
        <authorList>
            <person name="Xie G."/>
            <person name="Bruce D.C."/>
            <person name="Challacombe J.F."/>
            <person name="Chertkov O."/>
            <person name="Detter J.C."/>
            <person name="Gilna P."/>
            <person name="Han C.S."/>
            <person name="Lucas S."/>
            <person name="Misra M."/>
            <person name="Myers G.L."/>
            <person name="Richardson P."/>
            <person name="Tapia R."/>
            <person name="Thayer N."/>
            <person name="Thompson L.S."/>
            <person name="Brettin T.S."/>
            <person name="Henrissat B."/>
            <person name="Wilson D.B."/>
            <person name="McBride M.J."/>
        </authorList>
    </citation>
    <scope>NUCLEOTIDE SEQUENCE [LARGE SCALE GENOMIC DNA]</scope>
    <source>
        <strain evidence="4">ATCC 33406 / DSM 1761 / CIP 103989 / NBRC 15051 / NCIMB 9469 / D465</strain>
    </source>
</reference>
<evidence type="ECO:0000313" key="4">
    <source>
        <dbReference type="Proteomes" id="UP000001822"/>
    </source>
</evidence>
<dbReference type="AlphaFoldDB" id="A0A6N4SUN1"/>
<evidence type="ECO:0000256" key="1">
    <source>
        <dbReference type="ARBA" id="ARBA00022679"/>
    </source>
</evidence>
<dbReference type="GO" id="GO:0009103">
    <property type="term" value="P:lipopolysaccharide biosynthetic process"/>
    <property type="evidence" value="ECO:0007669"/>
    <property type="project" value="TreeGrafter"/>
</dbReference>
<dbReference type="Proteomes" id="UP000001822">
    <property type="component" value="Chromosome"/>
</dbReference>
<evidence type="ECO:0000313" key="3">
    <source>
        <dbReference type="EMBL" id="ABG60030.1"/>
    </source>
</evidence>
<dbReference type="KEGG" id="chu:CHU_2781"/>
<dbReference type="Pfam" id="PF00534">
    <property type="entry name" value="Glycos_transf_1"/>
    <property type="match status" value="1"/>
</dbReference>
<dbReference type="SUPFAM" id="SSF53756">
    <property type="entry name" value="UDP-Glycosyltransferase/glycogen phosphorylase"/>
    <property type="match status" value="1"/>
</dbReference>
<dbReference type="GO" id="GO:0016757">
    <property type="term" value="F:glycosyltransferase activity"/>
    <property type="evidence" value="ECO:0007669"/>
    <property type="project" value="InterPro"/>
</dbReference>
<accession>A0A6N4SUN1</accession>
<protein>
    <submittedName>
        <fullName evidence="3">A-glycosyltransferase-related protein, glycosyltransferase family 4 protein</fullName>
    </submittedName>
</protein>
<dbReference type="PANTHER" id="PTHR46401">
    <property type="entry name" value="GLYCOSYLTRANSFERASE WBBK-RELATED"/>
    <property type="match status" value="1"/>
</dbReference>
<dbReference type="InterPro" id="IPR001296">
    <property type="entry name" value="Glyco_trans_1"/>
</dbReference>
<organism evidence="3 4">
    <name type="scientific">Cytophaga hutchinsonii (strain ATCC 33406 / DSM 1761 / CIP 103989 / NBRC 15051 / NCIMB 9469 / D465)</name>
    <dbReference type="NCBI Taxonomy" id="269798"/>
    <lineage>
        <taxon>Bacteria</taxon>
        <taxon>Pseudomonadati</taxon>
        <taxon>Bacteroidota</taxon>
        <taxon>Cytophagia</taxon>
        <taxon>Cytophagales</taxon>
        <taxon>Cytophagaceae</taxon>
        <taxon>Cytophaga</taxon>
    </lineage>
</organism>
<keyword evidence="4" id="KW-1185">Reference proteome</keyword>
<name>A0A6N4SUN1_CYTH3</name>
<gene>
    <name evidence="3" type="ordered locus">CHU_2781</name>
</gene>
<feature type="domain" description="Glycosyl transferase family 1" evidence="2">
    <location>
        <begin position="190"/>
        <end position="348"/>
    </location>
</feature>
<dbReference type="Gene3D" id="3.40.50.2000">
    <property type="entry name" value="Glycogen Phosphorylase B"/>
    <property type="match status" value="1"/>
</dbReference>